<organism evidence="2 3">
    <name type="scientific">Streptomyces tubbatahanensis</name>
    <dbReference type="NCBI Taxonomy" id="2923272"/>
    <lineage>
        <taxon>Bacteria</taxon>
        <taxon>Bacillati</taxon>
        <taxon>Actinomycetota</taxon>
        <taxon>Actinomycetes</taxon>
        <taxon>Kitasatosporales</taxon>
        <taxon>Streptomycetaceae</taxon>
        <taxon>Streptomyces</taxon>
    </lineage>
</organism>
<name>A0ABY3Y0N4_9ACTN</name>
<protein>
    <recommendedName>
        <fullName evidence="4">Secreted protein</fullName>
    </recommendedName>
</protein>
<dbReference type="RefSeq" id="WP_242756470.1">
    <property type="nucleotide sequence ID" value="NZ_CP093846.1"/>
</dbReference>
<keyword evidence="1" id="KW-0732">Signal</keyword>
<sequence>MFRRPALTLAILFTATVLAAGSAAAADAPRDQPDELTPREQATLQVAGTVLDKLLGGVVGSGGGR</sequence>
<reference evidence="2 3" key="1">
    <citation type="journal article" date="2023" name="Microbiol. Spectr.">
        <title>Synergy between Genome Mining, Metabolomics, and Bioinformatics Uncovers Antibacterial Chlorinated Carbazole Alkaloids and Their Biosynthetic Gene Cluster from Streptomyces tubbatahanensis sp. nov., a Novel Actinomycete Isolated from Sulu Sea, Philippines.</title>
        <authorList>
            <person name="Tenebro C.P."/>
            <person name="Trono D.J.V.L."/>
            <person name="Balida L.A.P."/>
            <person name="Bayog L.K.A."/>
            <person name="Bruna J.R."/>
            <person name="Sabido E.M."/>
            <person name="Caspe D.P.C."/>
            <person name="de Los Santos E.L.C."/>
            <person name="Saludes J.P."/>
            <person name="Dalisay D.S."/>
        </authorList>
    </citation>
    <scope>NUCLEOTIDE SEQUENCE [LARGE SCALE GENOMIC DNA]</scope>
    <source>
        <strain evidence="2 3">DSD3025</strain>
    </source>
</reference>
<feature type="signal peptide" evidence="1">
    <location>
        <begin position="1"/>
        <end position="19"/>
    </location>
</feature>
<accession>A0ABY3Y0N4</accession>
<gene>
    <name evidence="2" type="ORF">MMF93_30955</name>
</gene>
<proteinExistence type="predicted"/>
<evidence type="ECO:0000313" key="2">
    <source>
        <dbReference type="EMBL" id="UNT00397.1"/>
    </source>
</evidence>
<keyword evidence="3" id="KW-1185">Reference proteome</keyword>
<evidence type="ECO:0000313" key="3">
    <source>
        <dbReference type="Proteomes" id="UP001202244"/>
    </source>
</evidence>
<evidence type="ECO:0000256" key="1">
    <source>
        <dbReference type="SAM" id="SignalP"/>
    </source>
</evidence>
<dbReference type="Proteomes" id="UP001202244">
    <property type="component" value="Chromosome"/>
</dbReference>
<evidence type="ECO:0008006" key="4">
    <source>
        <dbReference type="Google" id="ProtNLM"/>
    </source>
</evidence>
<dbReference type="EMBL" id="CP093846">
    <property type="protein sequence ID" value="UNT00397.1"/>
    <property type="molecule type" value="Genomic_DNA"/>
</dbReference>
<feature type="chain" id="PRO_5046014345" description="Secreted protein" evidence="1">
    <location>
        <begin position="20"/>
        <end position="65"/>
    </location>
</feature>